<dbReference type="InterPro" id="IPR001851">
    <property type="entry name" value="ABC_transp_permease"/>
</dbReference>
<feature type="transmembrane region" description="Helical" evidence="10">
    <location>
        <begin position="181"/>
        <end position="200"/>
    </location>
</feature>
<dbReference type="PROSITE" id="PS50893">
    <property type="entry name" value="ABC_TRANSPORTER_2"/>
    <property type="match status" value="1"/>
</dbReference>
<evidence type="ECO:0000256" key="6">
    <source>
        <dbReference type="ARBA" id="ARBA00022840"/>
    </source>
</evidence>
<evidence type="ECO:0000256" key="10">
    <source>
        <dbReference type="SAM" id="Phobius"/>
    </source>
</evidence>
<keyword evidence="7 10" id="KW-1133">Transmembrane helix</keyword>
<dbReference type="InterPro" id="IPR003439">
    <property type="entry name" value="ABC_transporter-like_ATP-bd"/>
</dbReference>
<evidence type="ECO:0000313" key="13">
    <source>
        <dbReference type="Proteomes" id="UP000190037"/>
    </source>
</evidence>
<dbReference type="Pfam" id="PF12399">
    <property type="entry name" value="BCA_ABC_TP_C"/>
    <property type="match status" value="1"/>
</dbReference>
<evidence type="ECO:0000256" key="3">
    <source>
        <dbReference type="ARBA" id="ARBA00022475"/>
    </source>
</evidence>
<sequence length="641" mass="66924">MADPTPASTTRPGKGTLAAWYTARPYAMAALTLLGVLFLLAWPHVIAFYSWQSEYYVKLFTGAAVSAVLVVSLNLCMGYGGLMSMMHTGLLAVGAYAVGAAAVEAGWSPWIGLVLAICTGAASAALVVLVSLRATALYFGMITLAANLLLIEIAGQWDSVTGGVNGITDIPAPSDVSTDTFYYVALGAVALAYVVQRNFVRSGAGRATMAVRESAETASALGIRPWAAKLRVFTLAGALGGFAGGLYAVQNTFVSPGVGAMDNGLVLFVGLMLGGIGTLSGPILGVALAQTIDYYTRDQGTYRTLIMGCVLLVAMMVMPRGIVGTWRVTPLGREVVGEPDDVPVPDEVPGLADPGAGPEPGEGPVLAARGIVKRFGGLTALAGVDLAVRAGTVHGVMGPNGSGKSTLMSCLTHHLRADEGTVLVDGRPAPRTPAAVAAAGVTRVFQIPHLFAQVSALDNVLTGMYLRSRHTWAAAVARTPGHRREDRTQREEARDLLAFAGLGGRADWPADALSHGQKRLLEVARAVATRPRVLILDEPATGLTAVEVDALARLVRALRERGLAVVLIEHNVEFVMRVCDVITVLDGGRVIAEGTPAQVRDDPAVLRAYLGDMPPGHDDRVAARVGAPDTARPAEHTENPG</sequence>
<dbReference type="PANTHER" id="PTHR45772">
    <property type="entry name" value="CONSERVED COMPONENT OF ABC TRANSPORTER FOR NATURAL AMINO ACIDS-RELATED"/>
    <property type="match status" value="1"/>
</dbReference>
<dbReference type="OrthoDB" id="9805514at2"/>
<evidence type="ECO:0000259" key="11">
    <source>
        <dbReference type="PROSITE" id="PS50893"/>
    </source>
</evidence>
<proteinExistence type="predicted"/>
<dbReference type="PANTHER" id="PTHR45772:SF7">
    <property type="entry name" value="AMINO ACID ABC TRANSPORTER ATP-BINDING PROTEIN"/>
    <property type="match status" value="1"/>
</dbReference>
<name>A0A1T3NRW0_9ACTN</name>
<evidence type="ECO:0000256" key="5">
    <source>
        <dbReference type="ARBA" id="ARBA00022741"/>
    </source>
</evidence>
<comment type="caution">
    <text evidence="12">The sequence shown here is derived from an EMBL/GenBank/DDBJ whole genome shotgun (WGS) entry which is preliminary data.</text>
</comment>
<feature type="transmembrane region" description="Helical" evidence="10">
    <location>
        <begin position="265"/>
        <end position="288"/>
    </location>
</feature>
<dbReference type="GO" id="GO:0016887">
    <property type="term" value="F:ATP hydrolysis activity"/>
    <property type="evidence" value="ECO:0007669"/>
    <property type="project" value="InterPro"/>
</dbReference>
<feature type="transmembrane region" description="Helical" evidence="10">
    <location>
        <begin position="109"/>
        <end position="130"/>
    </location>
</feature>
<dbReference type="STRING" id="159449.B4N89_00565"/>
<dbReference type="GO" id="GO:0015192">
    <property type="term" value="F:L-phenylalanine transmembrane transporter activity"/>
    <property type="evidence" value="ECO:0007669"/>
    <property type="project" value="TreeGrafter"/>
</dbReference>
<accession>A0A1T3NRW0</accession>
<dbReference type="InterPro" id="IPR027417">
    <property type="entry name" value="P-loop_NTPase"/>
</dbReference>
<feature type="transmembrane region" description="Helical" evidence="10">
    <location>
        <begin position="55"/>
        <end position="75"/>
    </location>
</feature>
<dbReference type="GO" id="GO:0005524">
    <property type="term" value="F:ATP binding"/>
    <property type="evidence" value="ECO:0007669"/>
    <property type="project" value="UniProtKB-KW"/>
</dbReference>
<dbReference type="InterPro" id="IPR017871">
    <property type="entry name" value="ABC_transporter-like_CS"/>
</dbReference>
<dbReference type="PROSITE" id="PS00211">
    <property type="entry name" value="ABC_TRANSPORTER_1"/>
    <property type="match status" value="1"/>
</dbReference>
<organism evidence="12 13">
    <name type="scientific">Embleya scabrispora</name>
    <dbReference type="NCBI Taxonomy" id="159449"/>
    <lineage>
        <taxon>Bacteria</taxon>
        <taxon>Bacillati</taxon>
        <taxon>Actinomycetota</taxon>
        <taxon>Actinomycetes</taxon>
        <taxon>Kitasatosporales</taxon>
        <taxon>Streptomycetaceae</taxon>
        <taxon>Embleya</taxon>
    </lineage>
</organism>
<keyword evidence="2" id="KW-0813">Transport</keyword>
<dbReference type="SMART" id="SM00382">
    <property type="entry name" value="AAA"/>
    <property type="match status" value="1"/>
</dbReference>
<evidence type="ECO:0000313" key="12">
    <source>
        <dbReference type="EMBL" id="OPC79637.1"/>
    </source>
</evidence>
<protein>
    <recommendedName>
        <fullName evidence="11">ABC transporter domain-containing protein</fullName>
    </recommendedName>
</protein>
<dbReference type="CDD" id="cd03219">
    <property type="entry name" value="ABC_Mj1267_LivG_branched"/>
    <property type="match status" value="1"/>
</dbReference>
<dbReference type="GO" id="GO:0015808">
    <property type="term" value="P:L-alanine transport"/>
    <property type="evidence" value="ECO:0007669"/>
    <property type="project" value="TreeGrafter"/>
</dbReference>
<dbReference type="Pfam" id="PF00005">
    <property type="entry name" value="ABC_tran"/>
    <property type="match status" value="1"/>
</dbReference>
<dbReference type="GO" id="GO:0005886">
    <property type="term" value="C:plasma membrane"/>
    <property type="evidence" value="ECO:0007669"/>
    <property type="project" value="UniProtKB-SubCell"/>
</dbReference>
<dbReference type="EMBL" id="MWQN01000001">
    <property type="protein sequence ID" value="OPC79637.1"/>
    <property type="molecule type" value="Genomic_DNA"/>
</dbReference>
<gene>
    <name evidence="12" type="ORF">B4N89_00565</name>
</gene>
<keyword evidence="3" id="KW-1003">Cell membrane</keyword>
<dbReference type="CDD" id="cd06581">
    <property type="entry name" value="TM_PBP1_LivM_like"/>
    <property type="match status" value="1"/>
</dbReference>
<dbReference type="SUPFAM" id="SSF52540">
    <property type="entry name" value="P-loop containing nucleoside triphosphate hydrolases"/>
    <property type="match status" value="1"/>
</dbReference>
<evidence type="ECO:0000256" key="1">
    <source>
        <dbReference type="ARBA" id="ARBA00004651"/>
    </source>
</evidence>
<reference evidence="12 13" key="1">
    <citation type="submission" date="2017-03" db="EMBL/GenBank/DDBJ databases">
        <title>Draft genome sequence of Streptomyces scabrisporus NF3, endophyte isolated from Amphipterygium adstringens.</title>
        <authorList>
            <person name="Vazquez M."/>
            <person name="Ceapa C.D."/>
            <person name="Rodriguez Luna D."/>
            <person name="Sanchez Esquivel S."/>
        </authorList>
    </citation>
    <scope>NUCLEOTIDE SEQUENCE [LARGE SCALE GENOMIC DNA]</scope>
    <source>
        <strain evidence="12 13">NF3</strain>
    </source>
</reference>
<dbReference type="AlphaFoldDB" id="A0A1T3NRW0"/>
<dbReference type="Pfam" id="PF02653">
    <property type="entry name" value="BPD_transp_2"/>
    <property type="match status" value="1"/>
</dbReference>
<keyword evidence="4 10" id="KW-0812">Transmembrane</keyword>
<dbReference type="GO" id="GO:0015188">
    <property type="term" value="F:L-isoleucine transmembrane transporter activity"/>
    <property type="evidence" value="ECO:0007669"/>
    <property type="project" value="TreeGrafter"/>
</dbReference>
<keyword evidence="5" id="KW-0547">Nucleotide-binding</keyword>
<dbReference type="Gene3D" id="3.40.50.300">
    <property type="entry name" value="P-loop containing nucleotide triphosphate hydrolases"/>
    <property type="match status" value="1"/>
</dbReference>
<dbReference type="GO" id="GO:1903806">
    <property type="term" value="P:L-isoleucine import across plasma membrane"/>
    <property type="evidence" value="ECO:0007669"/>
    <property type="project" value="TreeGrafter"/>
</dbReference>
<dbReference type="RefSeq" id="WP_078973901.1">
    <property type="nucleotide sequence ID" value="NZ_MWQN01000001.1"/>
</dbReference>
<dbReference type="GO" id="GO:1903805">
    <property type="term" value="P:L-valine import across plasma membrane"/>
    <property type="evidence" value="ECO:0007669"/>
    <property type="project" value="TreeGrafter"/>
</dbReference>
<feature type="region of interest" description="Disordered" evidence="9">
    <location>
        <begin position="337"/>
        <end position="360"/>
    </location>
</feature>
<evidence type="ECO:0000256" key="2">
    <source>
        <dbReference type="ARBA" id="ARBA00022448"/>
    </source>
</evidence>
<dbReference type="InterPro" id="IPR003593">
    <property type="entry name" value="AAA+_ATPase"/>
</dbReference>
<feature type="transmembrane region" description="Helical" evidence="10">
    <location>
        <begin position="137"/>
        <end position="157"/>
    </location>
</feature>
<dbReference type="InterPro" id="IPR032823">
    <property type="entry name" value="BCA_ABC_TP_C"/>
</dbReference>
<feature type="transmembrane region" description="Helical" evidence="10">
    <location>
        <begin position="300"/>
        <end position="318"/>
    </location>
</feature>
<evidence type="ECO:0000256" key="4">
    <source>
        <dbReference type="ARBA" id="ARBA00022692"/>
    </source>
</evidence>
<keyword evidence="6" id="KW-0067">ATP-binding</keyword>
<feature type="transmembrane region" description="Helical" evidence="10">
    <location>
        <begin position="26"/>
        <end position="49"/>
    </location>
</feature>
<comment type="subcellular location">
    <subcellularLocation>
        <location evidence="1">Cell membrane</location>
        <topology evidence="1">Multi-pass membrane protein</topology>
    </subcellularLocation>
</comment>
<evidence type="ECO:0000256" key="8">
    <source>
        <dbReference type="ARBA" id="ARBA00023136"/>
    </source>
</evidence>
<evidence type="ECO:0000256" key="9">
    <source>
        <dbReference type="SAM" id="MobiDB-lite"/>
    </source>
</evidence>
<dbReference type="Proteomes" id="UP000190037">
    <property type="component" value="Unassembled WGS sequence"/>
</dbReference>
<dbReference type="InterPro" id="IPR051120">
    <property type="entry name" value="ABC_AA/LPS_Transport"/>
</dbReference>
<evidence type="ECO:0000256" key="7">
    <source>
        <dbReference type="ARBA" id="ARBA00022989"/>
    </source>
</evidence>
<dbReference type="GO" id="GO:0042941">
    <property type="term" value="P:D-alanine transmembrane transport"/>
    <property type="evidence" value="ECO:0007669"/>
    <property type="project" value="TreeGrafter"/>
</dbReference>
<feature type="domain" description="ABC transporter" evidence="11">
    <location>
        <begin position="366"/>
        <end position="612"/>
    </location>
</feature>
<dbReference type="GO" id="GO:0005304">
    <property type="term" value="F:L-valine transmembrane transporter activity"/>
    <property type="evidence" value="ECO:0007669"/>
    <property type="project" value="TreeGrafter"/>
</dbReference>
<keyword evidence="8 10" id="KW-0472">Membrane</keyword>
<feature type="transmembrane region" description="Helical" evidence="10">
    <location>
        <begin position="232"/>
        <end position="253"/>
    </location>
</feature>
<keyword evidence="13" id="KW-1185">Reference proteome</keyword>
<dbReference type="InterPro" id="IPR043428">
    <property type="entry name" value="LivM-like"/>
</dbReference>
<feature type="compositionally biased region" description="Low complexity" evidence="9">
    <location>
        <begin position="345"/>
        <end position="356"/>
    </location>
</feature>